<dbReference type="EMBL" id="JBHUMP010000010">
    <property type="protein sequence ID" value="MFD2740377.1"/>
    <property type="molecule type" value="Genomic_DNA"/>
</dbReference>
<dbReference type="Pfam" id="PF13717">
    <property type="entry name" value="Zn_ribbon_4"/>
    <property type="match status" value="1"/>
</dbReference>
<dbReference type="InterPro" id="IPR011723">
    <property type="entry name" value="Znf/thioredoxin_put"/>
</dbReference>
<evidence type="ECO:0000256" key="2">
    <source>
        <dbReference type="SAM" id="Phobius"/>
    </source>
</evidence>
<protein>
    <submittedName>
        <fullName evidence="4">Zinc-ribbon domain-containing protein</fullName>
    </submittedName>
</protein>
<feature type="compositionally biased region" description="Acidic residues" evidence="1">
    <location>
        <begin position="43"/>
        <end position="65"/>
    </location>
</feature>
<name>A0ABW5U4N4_9RHOB</name>
<proteinExistence type="predicted"/>
<keyword evidence="5" id="KW-1185">Reference proteome</keyword>
<feature type="compositionally biased region" description="Basic and acidic residues" evidence="1">
    <location>
        <begin position="165"/>
        <end position="174"/>
    </location>
</feature>
<comment type="caution">
    <text evidence="4">The sequence shown here is derived from an EMBL/GenBank/DDBJ whole genome shotgun (WGS) entry which is preliminary data.</text>
</comment>
<feature type="transmembrane region" description="Helical" evidence="2">
    <location>
        <begin position="244"/>
        <end position="263"/>
    </location>
</feature>
<evidence type="ECO:0000313" key="4">
    <source>
        <dbReference type="EMBL" id="MFD2740377.1"/>
    </source>
</evidence>
<dbReference type="RefSeq" id="WP_386374876.1">
    <property type="nucleotide sequence ID" value="NZ_JBHUMP010000010.1"/>
</dbReference>
<evidence type="ECO:0000256" key="1">
    <source>
        <dbReference type="SAM" id="MobiDB-lite"/>
    </source>
</evidence>
<feature type="domain" description="Zinc finger/thioredoxin putative" evidence="3">
    <location>
        <begin position="1"/>
        <end position="36"/>
    </location>
</feature>
<keyword evidence="2" id="KW-1133">Transmembrane helix</keyword>
<keyword evidence="2" id="KW-0472">Membrane</keyword>
<evidence type="ECO:0000313" key="5">
    <source>
        <dbReference type="Proteomes" id="UP001597474"/>
    </source>
</evidence>
<feature type="compositionally biased region" description="Low complexity" evidence="1">
    <location>
        <begin position="145"/>
        <end position="162"/>
    </location>
</feature>
<keyword evidence="2" id="KW-0812">Transmembrane</keyword>
<organism evidence="4 5">
    <name type="scientific">Sulfitobacter aestuarii</name>
    <dbReference type="NCBI Taxonomy" id="2161676"/>
    <lineage>
        <taxon>Bacteria</taxon>
        <taxon>Pseudomonadati</taxon>
        <taxon>Pseudomonadota</taxon>
        <taxon>Alphaproteobacteria</taxon>
        <taxon>Rhodobacterales</taxon>
        <taxon>Roseobacteraceae</taxon>
        <taxon>Sulfitobacter</taxon>
    </lineage>
</organism>
<feature type="compositionally biased region" description="Pro residues" evidence="1">
    <location>
        <begin position="66"/>
        <end position="78"/>
    </location>
</feature>
<sequence>MRLICPNCDAQYEVPDEVIPAAGRDVQCSNCGQTWFQHHGSGPDEESDADAAPEAADETDPDPQDDTPPPPDPAPAVAPQPRQLDPSVADILRQEAEAEQAARKRRQQGETLDSQPDLGLENGADPQPPSATRSVMPEPGAAPGPDRTPTADQPDTPPQGDAASDDGRSAEARARMARLRGEPIPAEPATSAAAVSSRRELLPDIEEINSTLRSGSERPRRQSITPRRYEEPEPRKRRTGGFRAGFALVLALAAILALLYAYAPQIARAVPQVDPWLSAYVAQIDSARLALDAAVQDLLRWLDDKAAQSGG</sequence>
<feature type="region of interest" description="Disordered" evidence="1">
    <location>
        <begin position="179"/>
        <end position="198"/>
    </location>
</feature>
<dbReference type="NCBIfam" id="TIGR02098">
    <property type="entry name" value="MJ0042_CXXC"/>
    <property type="match status" value="1"/>
</dbReference>
<feature type="region of interest" description="Disordered" evidence="1">
    <location>
        <begin position="37"/>
        <end position="174"/>
    </location>
</feature>
<dbReference type="Proteomes" id="UP001597474">
    <property type="component" value="Unassembled WGS sequence"/>
</dbReference>
<gene>
    <name evidence="4" type="ORF">ACFSUD_12390</name>
</gene>
<accession>A0ABW5U4N4</accession>
<feature type="compositionally biased region" description="Basic and acidic residues" evidence="1">
    <location>
        <begin position="92"/>
        <end position="102"/>
    </location>
</feature>
<evidence type="ECO:0000259" key="3">
    <source>
        <dbReference type="Pfam" id="PF13717"/>
    </source>
</evidence>
<reference evidence="5" key="1">
    <citation type="journal article" date="2019" name="Int. J. Syst. Evol. Microbiol.">
        <title>The Global Catalogue of Microorganisms (GCM) 10K type strain sequencing project: providing services to taxonomists for standard genome sequencing and annotation.</title>
        <authorList>
            <consortium name="The Broad Institute Genomics Platform"/>
            <consortium name="The Broad Institute Genome Sequencing Center for Infectious Disease"/>
            <person name="Wu L."/>
            <person name="Ma J."/>
        </authorList>
    </citation>
    <scope>NUCLEOTIDE SEQUENCE [LARGE SCALE GENOMIC DNA]</scope>
    <source>
        <strain evidence="5">TISTR 2562</strain>
    </source>
</reference>
<feature type="region of interest" description="Disordered" evidence="1">
    <location>
        <begin position="207"/>
        <end position="237"/>
    </location>
</feature>